<keyword evidence="3" id="KW-1185">Reference proteome</keyword>
<accession>A0A6I4IZU3</accession>
<dbReference type="InterPro" id="IPR029063">
    <property type="entry name" value="SAM-dependent_MTases_sf"/>
</dbReference>
<dbReference type="InterPro" id="IPR016980">
    <property type="entry name" value="S-AdoMet-dep_MeTrfase_Alr7345"/>
</dbReference>
<dbReference type="Pfam" id="PF01135">
    <property type="entry name" value="PCMT"/>
    <property type="match status" value="1"/>
</dbReference>
<dbReference type="SUPFAM" id="SSF53335">
    <property type="entry name" value="S-adenosyl-L-methionine-dependent methyltransferases"/>
    <property type="match status" value="1"/>
</dbReference>
<dbReference type="CDD" id="cd02440">
    <property type="entry name" value="AdoMet_MTases"/>
    <property type="match status" value="1"/>
</dbReference>
<dbReference type="AlphaFoldDB" id="A0A6I4IZU3"/>
<keyword evidence="2" id="KW-0808">Transferase</keyword>
<name>A0A6I4IZU3_9SPHN</name>
<dbReference type="PIRSF" id="PIRSF031679">
    <property type="entry name" value="Mtase_Alr7345_prd"/>
    <property type="match status" value="1"/>
</dbReference>
<dbReference type="EMBL" id="WQMS01000007">
    <property type="protein sequence ID" value="MVO77695.1"/>
    <property type="molecule type" value="Genomic_DNA"/>
</dbReference>
<organism evidence="2 3">
    <name type="scientific">Sphingomonas horti</name>
    <dbReference type="NCBI Taxonomy" id="2682842"/>
    <lineage>
        <taxon>Bacteria</taxon>
        <taxon>Pseudomonadati</taxon>
        <taxon>Pseudomonadota</taxon>
        <taxon>Alphaproteobacteria</taxon>
        <taxon>Sphingomonadales</taxon>
        <taxon>Sphingomonadaceae</taxon>
        <taxon>Sphingomonas</taxon>
    </lineage>
</organism>
<evidence type="ECO:0000256" key="1">
    <source>
        <dbReference type="SAM" id="SignalP"/>
    </source>
</evidence>
<dbReference type="RefSeq" id="WP_157026654.1">
    <property type="nucleotide sequence ID" value="NZ_WQMS01000007.1"/>
</dbReference>
<evidence type="ECO:0000313" key="3">
    <source>
        <dbReference type="Proteomes" id="UP000441389"/>
    </source>
</evidence>
<dbReference type="Gene3D" id="3.40.50.150">
    <property type="entry name" value="Vaccinia Virus protein VP39"/>
    <property type="match status" value="1"/>
</dbReference>
<feature type="chain" id="PRO_5026067588" evidence="1">
    <location>
        <begin position="21"/>
        <end position="247"/>
    </location>
</feature>
<keyword evidence="1" id="KW-0732">Signal</keyword>
<keyword evidence="2" id="KW-0489">Methyltransferase</keyword>
<reference evidence="2 3" key="1">
    <citation type="submission" date="2019-12" db="EMBL/GenBank/DDBJ databases">
        <authorList>
            <person name="Huq M.A."/>
        </authorList>
    </citation>
    <scope>NUCLEOTIDE SEQUENCE [LARGE SCALE GENOMIC DNA]</scope>
    <source>
        <strain evidence="2 3">MAH-20</strain>
    </source>
</reference>
<evidence type="ECO:0000313" key="2">
    <source>
        <dbReference type="EMBL" id="MVO77695.1"/>
    </source>
</evidence>
<proteinExistence type="predicted"/>
<sequence length="247" mass="26826">MRLPLLLASIALAAASAASAKPADYQPAIDFSGRPADARAMDAGRHPAEVLDFMGLKKGMATIDVLTGTGYYAEIMAQAVGPNGSVVAFEPANFYEMGKAKIDAMTAREPNVKLVTGFRAAMTPNTYDFAMIHLNYHDFYWESEKYKVPRTDPNQVLAALYAAMKPGGIVAVVDHVGPAGDTRAIVDKLHRIDPDTVKADFQRAGFVLDGQSDMLRVSTDDHTKNVFDPAVRGKTDRFVMRFKKPAA</sequence>
<dbReference type="GO" id="GO:0008168">
    <property type="term" value="F:methyltransferase activity"/>
    <property type="evidence" value="ECO:0007669"/>
    <property type="project" value="UniProtKB-KW"/>
</dbReference>
<protein>
    <submittedName>
        <fullName evidence="2">Methyltransferase</fullName>
    </submittedName>
</protein>
<comment type="caution">
    <text evidence="2">The sequence shown here is derived from an EMBL/GenBank/DDBJ whole genome shotgun (WGS) entry which is preliminary data.</text>
</comment>
<gene>
    <name evidence="2" type="ORF">GON01_07065</name>
</gene>
<feature type="signal peptide" evidence="1">
    <location>
        <begin position="1"/>
        <end position="20"/>
    </location>
</feature>
<dbReference type="GO" id="GO:0032259">
    <property type="term" value="P:methylation"/>
    <property type="evidence" value="ECO:0007669"/>
    <property type="project" value="UniProtKB-KW"/>
</dbReference>
<dbReference type="Proteomes" id="UP000441389">
    <property type="component" value="Unassembled WGS sequence"/>
</dbReference>